<name>A0A2U7UG84_9VIRU</name>
<proteinExistence type="predicted"/>
<dbReference type="KEGG" id="vg:36841917"/>
<gene>
    <name evidence="1" type="ORF">pmac_cds_774</name>
</gene>
<evidence type="ECO:0000313" key="1">
    <source>
        <dbReference type="EMBL" id="AVK77462.1"/>
    </source>
</evidence>
<dbReference type="Proteomes" id="UP000249758">
    <property type="component" value="Segment"/>
</dbReference>
<dbReference type="EMBL" id="MG011691">
    <property type="protein sequence ID" value="AVK77462.1"/>
    <property type="molecule type" value="Genomic_DNA"/>
</dbReference>
<dbReference type="Gene3D" id="1.25.40.20">
    <property type="entry name" value="Ankyrin repeat-containing domain"/>
    <property type="match status" value="2"/>
</dbReference>
<dbReference type="PANTHER" id="PTHR46586:SF3">
    <property type="entry name" value="ANKYRIN REPEAT-CONTAINING PROTEIN"/>
    <property type="match status" value="1"/>
</dbReference>
<accession>A0A2U7UG84</accession>
<reference evidence="1" key="1">
    <citation type="journal article" date="2018" name="Nat. Commun.">
        <title>Diversity and evolution of the emerging Pandoraviridae family.</title>
        <authorList>
            <person name="Legendre M."/>
            <person name="Fabre E."/>
            <person name="Poirot O."/>
            <person name="Jeudy S."/>
            <person name="Lartigue A."/>
            <person name="Alempic J.M."/>
            <person name="Beucher L."/>
            <person name="Philippe N."/>
            <person name="Bertaux L."/>
            <person name="Christo-Foroux E."/>
            <person name="Labadie K."/>
            <person name="Coute Y."/>
            <person name="Abergel C."/>
            <person name="Claverie J.M."/>
        </authorList>
    </citation>
    <scope>NUCLEOTIDE SEQUENCE [LARGE SCALE GENOMIC DNA]</scope>
    <source>
        <strain evidence="1">Macleodensis</strain>
    </source>
</reference>
<dbReference type="SUPFAM" id="SSF48403">
    <property type="entry name" value="Ankyrin repeat"/>
    <property type="match status" value="1"/>
</dbReference>
<organism evidence="1">
    <name type="scientific">Pandoravirus macleodensis</name>
    <dbReference type="NCBI Taxonomy" id="2107707"/>
    <lineage>
        <taxon>Viruses</taxon>
        <taxon>Pandoravirus</taxon>
    </lineage>
</organism>
<protein>
    <submittedName>
        <fullName evidence="1">Ankyrin repeat domain containing protein</fullName>
    </submittedName>
</protein>
<dbReference type="RefSeq" id="YP_009481458.1">
    <property type="nucleotide sequence ID" value="NC_037665.1"/>
</dbReference>
<dbReference type="PANTHER" id="PTHR46586">
    <property type="entry name" value="ANKYRIN REPEAT-CONTAINING PROTEIN"/>
    <property type="match status" value="1"/>
</dbReference>
<dbReference type="InterPro" id="IPR036770">
    <property type="entry name" value="Ankyrin_rpt-contain_sf"/>
</dbReference>
<dbReference type="InterPro" id="IPR052050">
    <property type="entry name" value="SecEffector_AnkRepeat"/>
</dbReference>
<dbReference type="GeneID" id="36841917"/>
<sequence>MEAMIVTACGTDCIPDAQARPFPPLPAMPGELLWHIQAQLVHPRDHAACVLASRLFSMKLLRRSICGLSVYKVLRARAPLDAVQRALRRPTATDAERLVGAGAHLGRLDVVAWAYDHLPADYPIYACHTDRMPNKHLVADGYWNKSHWQSTKIFPSAGERRYAGVAVNAMHEAAYRGNVDVLQWLWARHFPPTGSGPADFMEKQLFGALVADAAGGVAPSTDVLAYLHNCGESRFPPVHDMYRGKVCACPMRTWEAAANADRGDMLAWLDADGCSGRFNPGLVPWASPIREARERHPLILAVERGCANASKWLSHALGVSAWPSEDPLFGKALVTAASRGHVNVLRVFHGLGAQRCPPLALLEAASAGCTDVLKWAMGDGALQEPAVPRVPGWPSPSIGCAAASHGHVDTVRWLIARPDARINLDVGAHVAATRAHHMDVTCALVDAQIMPLDRWDALYAAVKSCDHDMMRYVAERGATCNARVLARVIRQGDSGAMALLCRLYGTTDVQAALDLLAGRCCNQLDAITWVCGNVPDACIAQVAARRWRVCRCARCRDLETTP</sequence>